<dbReference type="Proteomes" id="UP001497602">
    <property type="component" value="Unassembled WGS sequence"/>
</dbReference>
<dbReference type="InterPro" id="IPR029058">
    <property type="entry name" value="AB_hydrolase_fold"/>
</dbReference>
<comment type="caution">
    <text evidence="1">The sequence shown here is derived from an EMBL/GenBank/DDBJ whole genome shotgun (WGS) entry which is preliminary data.</text>
</comment>
<dbReference type="EMBL" id="CAXJRC010000045">
    <property type="protein sequence ID" value="CAL2108474.1"/>
    <property type="molecule type" value="Genomic_DNA"/>
</dbReference>
<gene>
    <name evidence="1" type="ORF">T190115A13A_80049</name>
</gene>
<dbReference type="PANTHER" id="PTHR15394">
    <property type="entry name" value="SERINE HYDROLASE RBBP9"/>
    <property type="match status" value="1"/>
</dbReference>
<organism evidence="1 2">
    <name type="scientific">Tenacibaculum vairaonense</name>
    <dbReference type="NCBI Taxonomy" id="3137860"/>
    <lineage>
        <taxon>Bacteria</taxon>
        <taxon>Pseudomonadati</taxon>
        <taxon>Bacteroidota</taxon>
        <taxon>Flavobacteriia</taxon>
        <taxon>Flavobacteriales</taxon>
        <taxon>Flavobacteriaceae</taxon>
        <taxon>Tenacibaculum</taxon>
    </lineage>
</organism>
<dbReference type="PANTHER" id="PTHR15394:SF3">
    <property type="entry name" value="SERINE HYDROLASE RBBP9"/>
    <property type="match status" value="1"/>
</dbReference>
<reference evidence="1 2" key="1">
    <citation type="submission" date="2024-05" db="EMBL/GenBank/DDBJ databases">
        <authorList>
            <person name="Duchaud E."/>
        </authorList>
    </citation>
    <scope>NUCLEOTIDE SEQUENCE [LARGE SCALE GENOMIC DNA]</scope>
    <source>
        <strain evidence="1">Ena-SAMPLE-TAB-13-05-2024-13:56:06:370-140305</strain>
    </source>
</reference>
<dbReference type="Pfam" id="PF06821">
    <property type="entry name" value="Ser_hydrolase"/>
    <property type="match status" value="1"/>
</dbReference>
<dbReference type="GO" id="GO:0016787">
    <property type="term" value="F:hydrolase activity"/>
    <property type="evidence" value="ECO:0007669"/>
    <property type="project" value="UniProtKB-KW"/>
</dbReference>
<evidence type="ECO:0000313" key="1">
    <source>
        <dbReference type="EMBL" id="CAL2108474.1"/>
    </source>
</evidence>
<dbReference type="RefSeq" id="WP_348740083.1">
    <property type="nucleotide sequence ID" value="NZ_CAXJRC010000045.1"/>
</dbReference>
<dbReference type="Gene3D" id="3.40.50.1820">
    <property type="entry name" value="alpha/beta hydrolase"/>
    <property type="match status" value="1"/>
</dbReference>
<keyword evidence="2" id="KW-1185">Reference proteome</keyword>
<proteinExistence type="predicted"/>
<accession>A0ABP1FHW2</accession>
<protein>
    <submittedName>
        <fullName evidence="1">Serine hydrolase family protein</fullName>
    </submittedName>
</protein>
<sequence length="175" mass="19932">MTKYYIIPGYGNSDKEHWQTYFESKLENSKRIVQDNWIKPVLEDWVDRIEKTLSNENLSDIILIAHSLGGIALTHWVKKYDKKIKGALIVAPADIENPFEDRALESFTPIPKINLPFPSILVCSTNDNWMNLERAKLFASSWGSELIILKDAGHVSSNDGFGSWENGLKILRKLG</sequence>
<name>A0ABP1FHW2_9FLAO</name>
<dbReference type="SUPFAM" id="SSF53474">
    <property type="entry name" value="alpha/beta-Hydrolases"/>
    <property type="match status" value="1"/>
</dbReference>
<keyword evidence="1" id="KW-0378">Hydrolase</keyword>
<dbReference type="InterPro" id="IPR010662">
    <property type="entry name" value="RBBP9/YdeN"/>
</dbReference>
<evidence type="ECO:0000313" key="2">
    <source>
        <dbReference type="Proteomes" id="UP001497602"/>
    </source>
</evidence>